<evidence type="ECO:0000313" key="1">
    <source>
        <dbReference type="EMBL" id="TBU60056.1"/>
    </source>
</evidence>
<dbReference type="Proteomes" id="UP000292082">
    <property type="component" value="Unassembled WGS sequence"/>
</dbReference>
<sequence>MASSQSDSIDAEYATGIVGLCCNVAGTGILVQACSRRLSNNHSLTWLPFCSCISV</sequence>
<accession>A0A4Q9PZP1</accession>
<dbReference type="AlphaFoldDB" id="A0A4Q9PZP1"/>
<protein>
    <submittedName>
        <fullName evidence="1">Uncharacterized protein</fullName>
    </submittedName>
</protein>
<dbReference type="EMBL" id="ML145108">
    <property type="protein sequence ID" value="TBU60056.1"/>
    <property type="molecule type" value="Genomic_DNA"/>
</dbReference>
<name>A0A4Q9PZP1_9APHY</name>
<reference evidence="1 2" key="1">
    <citation type="submission" date="2019-01" db="EMBL/GenBank/DDBJ databases">
        <title>Draft genome sequences of three monokaryotic isolates of the white-rot basidiomycete fungus Dichomitus squalens.</title>
        <authorList>
            <consortium name="DOE Joint Genome Institute"/>
            <person name="Lopez S.C."/>
            <person name="Andreopoulos B."/>
            <person name="Pangilinan J."/>
            <person name="Lipzen A."/>
            <person name="Riley R."/>
            <person name="Ahrendt S."/>
            <person name="Ng V."/>
            <person name="Barry K."/>
            <person name="Daum C."/>
            <person name="Grigoriev I.V."/>
            <person name="Hilden K.S."/>
            <person name="Makela M.R."/>
            <person name="de Vries R.P."/>
        </authorList>
    </citation>
    <scope>NUCLEOTIDE SEQUENCE [LARGE SCALE GENOMIC DNA]</scope>
    <source>
        <strain evidence="1 2">CBS 464.89</strain>
    </source>
</reference>
<evidence type="ECO:0000313" key="2">
    <source>
        <dbReference type="Proteomes" id="UP000292082"/>
    </source>
</evidence>
<gene>
    <name evidence="1" type="ORF">BD310DRAFT_358952</name>
</gene>
<keyword evidence="2" id="KW-1185">Reference proteome</keyword>
<organism evidence="1 2">
    <name type="scientific">Dichomitus squalens</name>
    <dbReference type="NCBI Taxonomy" id="114155"/>
    <lineage>
        <taxon>Eukaryota</taxon>
        <taxon>Fungi</taxon>
        <taxon>Dikarya</taxon>
        <taxon>Basidiomycota</taxon>
        <taxon>Agaricomycotina</taxon>
        <taxon>Agaricomycetes</taxon>
        <taxon>Polyporales</taxon>
        <taxon>Polyporaceae</taxon>
        <taxon>Dichomitus</taxon>
    </lineage>
</organism>
<proteinExistence type="predicted"/>